<feature type="compositionally biased region" description="Basic and acidic residues" evidence="1">
    <location>
        <begin position="76"/>
        <end position="87"/>
    </location>
</feature>
<organism evidence="2 3">
    <name type="scientific">Candidatus Methylacidithermus pantelleriae</name>
    <dbReference type="NCBI Taxonomy" id="2744239"/>
    <lineage>
        <taxon>Bacteria</taxon>
        <taxon>Pseudomonadati</taxon>
        <taxon>Verrucomicrobiota</taxon>
        <taxon>Methylacidiphilae</taxon>
        <taxon>Methylacidiphilales</taxon>
        <taxon>Methylacidiphilaceae</taxon>
        <taxon>Candidatus Methylacidithermus</taxon>
    </lineage>
</organism>
<feature type="region of interest" description="Disordered" evidence="1">
    <location>
        <begin position="37"/>
        <end position="87"/>
    </location>
</feature>
<reference evidence="2" key="1">
    <citation type="submission" date="2021-02" db="EMBL/GenBank/DDBJ databases">
        <authorList>
            <person name="Cremers G."/>
            <person name="Picone N."/>
        </authorList>
    </citation>
    <scope>NUCLEOTIDE SEQUENCE</scope>
    <source>
        <strain evidence="2">PQ17</strain>
    </source>
</reference>
<accession>A0A8J2BM68</accession>
<protein>
    <submittedName>
        <fullName evidence="2">Uncharacterized protein</fullName>
    </submittedName>
</protein>
<dbReference type="AlphaFoldDB" id="A0A8J2BM68"/>
<evidence type="ECO:0000313" key="2">
    <source>
        <dbReference type="EMBL" id="CAF0705032.1"/>
    </source>
</evidence>
<dbReference type="EMBL" id="CAJNOB010000070">
    <property type="protein sequence ID" value="CAF0705032.1"/>
    <property type="molecule type" value="Genomic_DNA"/>
</dbReference>
<keyword evidence="3" id="KW-1185">Reference proteome</keyword>
<evidence type="ECO:0000313" key="3">
    <source>
        <dbReference type="Proteomes" id="UP000663859"/>
    </source>
</evidence>
<name>A0A8J2BM68_9BACT</name>
<proteinExistence type="predicted"/>
<dbReference type="Proteomes" id="UP000663859">
    <property type="component" value="Unassembled WGS sequence"/>
</dbReference>
<gene>
    <name evidence="2" type="ORF">MPNT_80076</name>
</gene>
<evidence type="ECO:0000256" key="1">
    <source>
        <dbReference type="SAM" id="MobiDB-lite"/>
    </source>
</evidence>
<comment type="caution">
    <text evidence="2">The sequence shown here is derived from an EMBL/GenBank/DDBJ whole genome shotgun (WGS) entry which is preliminary data.</text>
</comment>
<sequence>MFDTYATLYWRGEPDFFLPDTVWLVFCSARVIDPSCSRLAGPPEGSISSGPELEELGEKKPGSNRLRQKKTAAGHPADEARRVPGPI</sequence>